<dbReference type="EMBL" id="VKKZ01000001">
    <property type="protein sequence ID" value="KAA6438192.1"/>
    <property type="molecule type" value="Genomic_DNA"/>
</dbReference>
<accession>A0A5M8QVU4</accession>
<evidence type="ECO:0000313" key="6">
    <source>
        <dbReference type="EMBL" id="KAA6438192.1"/>
    </source>
</evidence>
<evidence type="ECO:0000259" key="5">
    <source>
        <dbReference type="Pfam" id="PF07715"/>
    </source>
</evidence>
<dbReference type="EMBL" id="JBGOGF010000012">
    <property type="protein sequence ID" value="MFA1773285.1"/>
    <property type="molecule type" value="Genomic_DNA"/>
</dbReference>
<dbReference type="GO" id="GO:0009279">
    <property type="term" value="C:cell outer membrane"/>
    <property type="evidence" value="ECO:0007669"/>
    <property type="project" value="UniProtKB-SubCell"/>
</dbReference>
<evidence type="ECO:0000259" key="4">
    <source>
        <dbReference type="Pfam" id="PF01835"/>
    </source>
</evidence>
<dbReference type="Gene3D" id="2.170.130.10">
    <property type="entry name" value="TonB-dependent receptor, plug domain"/>
    <property type="match status" value="1"/>
</dbReference>
<dbReference type="Pfam" id="PF07715">
    <property type="entry name" value="Plug"/>
    <property type="match status" value="1"/>
</dbReference>
<keyword evidence="2" id="KW-0998">Cell outer membrane</keyword>
<dbReference type="InterPro" id="IPR002890">
    <property type="entry name" value="MG2"/>
</dbReference>
<feature type="signal peptide" evidence="3">
    <location>
        <begin position="1"/>
        <end position="30"/>
    </location>
</feature>
<dbReference type="InterPro" id="IPR037066">
    <property type="entry name" value="Plug_dom_sf"/>
</dbReference>
<dbReference type="InterPro" id="IPR039426">
    <property type="entry name" value="TonB-dep_rcpt-like"/>
</dbReference>
<dbReference type="InterPro" id="IPR012910">
    <property type="entry name" value="Plug_dom"/>
</dbReference>
<keyword evidence="2" id="KW-0472">Membrane</keyword>
<reference evidence="6 8" key="1">
    <citation type="submission" date="2019-07" db="EMBL/GenBank/DDBJ databases">
        <authorList>
            <person name="Qu J.-H."/>
        </authorList>
    </citation>
    <scope>NUCLEOTIDE SEQUENCE [LARGE SCALE GENOMIC DNA]</scope>
    <source>
        <strain evidence="6 8">MDT1-10-3</strain>
    </source>
</reference>
<keyword evidence="2" id="KW-1134">Transmembrane beta strand</keyword>
<dbReference type="AlphaFoldDB" id="A0A5M8QVU4"/>
<keyword evidence="9" id="KW-1185">Reference proteome</keyword>
<dbReference type="Pfam" id="PF01835">
    <property type="entry name" value="MG2"/>
    <property type="match status" value="1"/>
</dbReference>
<reference evidence="6 8" key="2">
    <citation type="submission" date="2019-09" db="EMBL/GenBank/DDBJ databases">
        <title>A bacterium isolated from glacier soil.</title>
        <authorList>
            <person name="Liu Q."/>
        </authorList>
    </citation>
    <scope>NUCLEOTIDE SEQUENCE [LARGE SCALE GENOMIC DNA]</scope>
    <source>
        <strain evidence="6 8">MDT1-10-3</strain>
    </source>
</reference>
<dbReference type="GO" id="GO:0004866">
    <property type="term" value="F:endopeptidase inhibitor activity"/>
    <property type="evidence" value="ECO:0007669"/>
    <property type="project" value="InterPro"/>
</dbReference>
<organism evidence="6 8">
    <name type="scientific">Rufibacter glacialis</name>
    <dbReference type="NCBI Taxonomy" id="1259555"/>
    <lineage>
        <taxon>Bacteria</taxon>
        <taxon>Pseudomonadati</taxon>
        <taxon>Bacteroidota</taxon>
        <taxon>Cytophagia</taxon>
        <taxon>Cytophagales</taxon>
        <taxon>Hymenobacteraceae</taxon>
        <taxon>Rufibacter</taxon>
    </lineage>
</organism>
<evidence type="ECO:0000313" key="8">
    <source>
        <dbReference type="Proteomes" id="UP000323866"/>
    </source>
</evidence>
<dbReference type="Gene3D" id="2.60.40.1930">
    <property type="match status" value="1"/>
</dbReference>
<dbReference type="OrthoDB" id="679547at2"/>
<keyword evidence="2" id="KW-0813">Transport</keyword>
<dbReference type="Proteomes" id="UP001570846">
    <property type="component" value="Unassembled WGS sequence"/>
</dbReference>
<dbReference type="PANTHER" id="PTHR30069">
    <property type="entry name" value="TONB-DEPENDENT OUTER MEMBRANE RECEPTOR"/>
    <property type="match status" value="1"/>
</dbReference>
<feature type="domain" description="Macroglobulin" evidence="4">
    <location>
        <begin position="53"/>
        <end position="135"/>
    </location>
</feature>
<feature type="chain" id="PRO_5024422878" evidence="3">
    <location>
        <begin position="31"/>
        <end position="905"/>
    </location>
</feature>
<dbReference type="PROSITE" id="PS52016">
    <property type="entry name" value="TONB_DEPENDENT_REC_3"/>
    <property type="match status" value="1"/>
</dbReference>
<comment type="similarity">
    <text evidence="2">Belongs to the TonB-dependent receptor family.</text>
</comment>
<keyword evidence="6" id="KW-0675">Receptor</keyword>
<evidence type="ECO:0000256" key="1">
    <source>
        <dbReference type="ARBA" id="ARBA00022729"/>
    </source>
</evidence>
<comment type="subcellular location">
    <subcellularLocation>
        <location evidence="2">Cell outer membrane</location>
        <topology evidence="2">Multi-pass membrane protein</topology>
    </subcellularLocation>
</comment>
<evidence type="ECO:0000256" key="2">
    <source>
        <dbReference type="PROSITE-ProRule" id="PRU01360"/>
    </source>
</evidence>
<proteinExistence type="inferred from homology"/>
<dbReference type="RefSeq" id="WP_149096692.1">
    <property type="nucleotide sequence ID" value="NZ_BMMG01000010.1"/>
</dbReference>
<evidence type="ECO:0000313" key="9">
    <source>
        <dbReference type="Proteomes" id="UP001570846"/>
    </source>
</evidence>
<name>A0A5M8QVU4_9BACT</name>
<feature type="domain" description="TonB-dependent receptor plug" evidence="5">
    <location>
        <begin position="719"/>
        <end position="795"/>
    </location>
</feature>
<dbReference type="GO" id="GO:0015344">
    <property type="term" value="F:siderophore uptake transmembrane transporter activity"/>
    <property type="evidence" value="ECO:0007669"/>
    <property type="project" value="TreeGrafter"/>
</dbReference>
<reference evidence="7 9" key="3">
    <citation type="submission" date="2024-08" db="EMBL/GenBank/DDBJ databases">
        <authorList>
            <person name="Wei W."/>
        </authorList>
    </citation>
    <scope>NUCLEOTIDE SEQUENCE [LARGE SCALE GENOMIC DNA]</scope>
    <source>
        <strain evidence="7 9">XU2</strain>
    </source>
</reference>
<dbReference type="SUPFAM" id="SSF56935">
    <property type="entry name" value="Porins"/>
    <property type="match status" value="1"/>
</dbReference>
<dbReference type="PANTHER" id="PTHR30069:SF29">
    <property type="entry name" value="HEMOGLOBIN AND HEMOGLOBIN-HAPTOGLOBIN-BINDING PROTEIN 1-RELATED"/>
    <property type="match status" value="1"/>
</dbReference>
<comment type="caution">
    <text evidence="6">The sequence shown here is derived from an EMBL/GenBank/DDBJ whole genome shotgun (WGS) entry which is preliminary data.</text>
</comment>
<sequence>MPFRRFPKFFLLSLLALTGLLAAFVSPAWQQNDVINRVVAKLTTLHNKYPQEKVYLHLDKPYYAAGEDIWFKAYLVNAHSHQPSELNKVLYVELITPENTFYRTTAIRLDKGKGHGDFALPDDIPEGTYRLRAFTSWMQNFDEAFVFHQNITIWSPRKNDLVTSTAFTFKPQSGGDSVLVNLRLLNYQNKPLGQTSFSYTTNFDKRTTPKKVTTAADGKALLRLFLPREETTTPKIILTFEQESGSLTRTVAVPAPQEKLDVQFFPEGGHLVSGLWNLLGLKAVDANGLGKDVQGAIYDGQGQKVADFKSQRFGMGRVGFVPDPNKKYTARISSPKGIAQEFPLPVPEKKGFILSIDPKNLDNFRVKFYSLGFGQDSVGKPKALHLVAQVRGEVLYAASSPTAREVFQVDVPKNKFPSGLVQFTVFSETGEPLAERLVFVNHAPQVQLTLTPDKPTYKPREKVTLQVQAKDETGAPVAGNFSLAITDQKAVTPAPHAANLVSYLLLSSDLKGHVEDPSYYFSAATPEVATALDNLLLTQGWRRFVWKDLLQDKFPQLNFLAERDLYISGTLSKITGQPDAYAEIMLMNHNNPMSAIKLQTDDQGKFKFSLASFPDTSSIMVQAAKGAAMALLTLDNNLPQIQAFPQVPYEPVPAPYSNEVWAYLQRNREQLKLDQYSGKSGILLRQVDVRGKKKEEEYKPAAGSLHGTPDRVVKGSELTPGMDIMQALQGRVAGLQVTNGQISMRGGGSPLFLLDGSPVDASFIQSINTNQVEAIEILKPGASSAMYGSRGGNGVVAIVMKKGGSKENTPGGMSKMPGMATYQGVYFQKAREFYQPRYDQPDNSNVVMPDLRTTVYWNPKIQTDAAGKAEITFFAADQKTTYRAIMEGMTTTGKLGHLTTMFHVK</sequence>
<dbReference type="GO" id="GO:0044718">
    <property type="term" value="P:siderophore transmembrane transport"/>
    <property type="evidence" value="ECO:0007669"/>
    <property type="project" value="TreeGrafter"/>
</dbReference>
<gene>
    <name evidence="7" type="ORF">ACD591_18435</name>
    <name evidence="6" type="ORF">FOE74_00715</name>
</gene>
<dbReference type="Proteomes" id="UP000323866">
    <property type="component" value="Unassembled WGS sequence"/>
</dbReference>
<evidence type="ECO:0000256" key="3">
    <source>
        <dbReference type="SAM" id="SignalP"/>
    </source>
</evidence>
<keyword evidence="2" id="KW-0812">Transmembrane</keyword>
<protein>
    <submittedName>
        <fullName evidence="7">MG2 domain-containing protein</fullName>
    </submittedName>
    <submittedName>
        <fullName evidence="6">TonB-dependent receptor plug domain-containing protein</fullName>
    </submittedName>
</protein>
<evidence type="ECO:0000313" key="7">
    <source>
        <dbReference type="EMBL" id="MFA1773285.1"/>
    </source>
</evidence>
<keyword evidence="1 3" id="KW-0732">Signal</keyword>